<dbReference type="Proteomes" id="UP001189429">
    <property type="component" value="Unassembled WGS sequence"/>
</dbReference>
<organism evidence="1 2">
    <name type="scientific">Prorocentrum cordatum</name>
    <dbReference type="NCBI Taxonomy" id="2364126"/>
    <lineage>
        <taxon>Eukaryota</taxon>
        <taxon>Sar</taxon>
        <taxon>Alveolata</taxon>
        <taxon>Dinophyceae</taxon>
        <taxon>Prorocentrales</taxon>
        <taxon>Prorocentraceae</taxon>
        <taxon>Prorocentrum</taxon>
    </lineage>
</organism>
<sequence>ALRDMVKARVDKEADQAVRTILQQSVARALEYDMRLCPWQCLEAHAARLACECTRALEALLGDPMDDLAQEQVALPGASGGLALTLPSELQATAALHAAE</sequence>
<feature type="non-terminal residue" evidence="1">
    <location>
        <position position="100"/>
    </location>
</feature>
<gene>
    <name evidence="1" type="ORF">PCOR1329_LOCUS3695</name>
</gene>
<dbReference type="EMBL" id="CAUYUJ010000950">
    <property type="protein sequence ID" value="CAK0793380.1"/>
    <property type="molecule type" value="Genomic_DNA"/>
</dbReference>
<protein>
    <submittedName>
        <fullName evidence="1">Uncharacterized protein</fullName>
    </submittedName>
</protein>
<evidence type="ECO:0000313" key="2">
    <source>
        <dbReference type="Proteomes" id="UP001189429"/>
    </source>
</evidence>
<feature type="non-terminal residue" evidence="1">
    <location>
        <position position="1"/>
    </location>
</feature>
<evidence type="ECO:0000313" key="1">
    <source>
        <dbReference type="EMBL" id="CAK0793380.1"/>
    </source>
</evidence>
<accession>A0ABN9PK32</accession>
<name>A0ABN9PK32_9DINO</name>
<proteinExistence type="predicted"/>
<reference evidence="1" key="1">
    <citation type="submission" date="2023-10" db="EMBL/GenBank/DDBJ databases">
        <authorList>
            <person name="Chen Y."/>
            <person name="Shah S."/>
            <person name="Dougan E. K."/>
            <person name="Thang M."/>
            <person name="Chan C."/>
        </authorList>
    </citation>
    <scope>NUCLEOTIDE SEQUENCE [LARGE SCALE GENOMIC DNA]</scope>
</reference>
<comment type="caution">
    <text evidence="1">The sequence shown here is derived from an EMBL/GenBank/DDBJ whole genome shotgun (WGS) entry which is preliminary data.</text>
</comment>
<keyword evidence="2" id="KW-1185">Reference proteome</keyword>